<dbReference type="GO" id="GO:0030288">
    <property type="term" value="C:outer membrane-bounded periplasmic space"/>
    <property type="evidence" value="ECO:0007669"/>
    <property type="project" value="TreeGrafter"/>
</dbReference>
<keyword evidence="2" id="KW-0732">Signal</keyword>
<evidence type="ECO:0000259" key="3">
    <source>
        <dbReference type="SMART" id="SM00245"/>
    </source>
</evidence>
<dbReference type="Pfam" id="PF03572">
    <property type="entry name" value="Peptidase_S41"/>
    <property type="match status" value="1"/>
</dbReference>
<feature type="compositionally biased region" description="Basic residues" evidence="1">
    <location>
        <begin position="478"/>
        <end position="488"/>
    </location>
</feature>
<comment type="caution">
    <text evidence="4">The sequence shown here is derived from an EMBL/GenBank/DDBJ whole genome shotgun (WGS) entry which is preliminary data.</text>
</comment>
<dbReference type="InterPro" id="IPR029045">
    <property type="entry name" value="ClpP/crotonase-like_dom_sf"/>
</dbReference>
<dbReference type="GO" id="GO:0006508">
    <property type="term" value="P:proteolysis"/>
    <property type="evidence" value="ECO:0007669"/>
    <property type="project" value="InterPro"/>
</dbReference>
<dbReference type="GO" id="GO:0008236">
    <property type="term" value="F:serine-type peptidase activity"/>
    <property type="evidence" value="ECO:0007669"/>
    <property type="project" value="InterPro"/>
</dbReference>
<dbReference type="PROSITE" id="PS51257">
    <property type="entry name" value="PROKAR_LIPOPROTEIN"/>
    <property type="match status" value="1"/>
</dbReference>
<dbReference type="Proteomes" id="UP000023435">
    <property type="component" value="Unassembled WGS sequence"/>
</dbReference>
<dbReference type="PANTHER" id="PTHR32060:SF30">
    <property type="entry name" value="CARBOXY-TERMINAL PROCESSING PROTEASE CTPA"/>
    <property type="match status" value="1"/>
</dbReference>
<proteinExistence type="predicted"/>
<reference evidence="4 5" key="1">
    <citation type="journal article" date="2014" name="Genome Announc.">
        <title>Draft Genome Sequence of Lysobacter capsici AZ78, a Bacterium Antagonistic to Plant-Pathogenic Oomycetes.</title>
        <authorList>
            <person name="Puopolo G."/>
            <person name="Sonego P."/>
            <person name="Engelen K."/>
            <person name="Pertot I."/>
        </authorList>
    </citation>
    <scope>NUCLEOTIDE SEQUENCE [LARGE SCALE GENOMIC DNA]</scope>
    <source>
        <strain evidence="4 5">AZ78</strain>
    </source>
</reference>
<dbReference type="SMART" id="SM00245">
    <property type="entry name" value="TSPc"/>
    <property type="match status" value="1"/>
</dbReference>
<dbReference type="SUPFAM" id="SSF52096">
    <property type="entry name" value="ClpP/crotonase"/>
    <property type="match status" value="1"/>
</dbReference>
<dbReference type="OrthoDB" id="7314861at2"/>
<dbReference type="AlphaFoldDB" id="A0A120AGK0"/>
<name>A0A120AGK0_9GAMM</name>
<gene>
    <name evidence="4" type="ORF">AZ78_2265</name>
</gene>
<feature type="domain" description="Tail specific protease" evidence="3">
    <location>
        <begin position="265"/>
        <end position="469"/>
    </location>
</feature>
<feature type="chain" id="PRO_5007163657" evidence="2">
    <location>
        <begin position="19"/>
        <end position="504"/>
    </location>
</feature>
<evidence type="ECO:0000256" key="2">
    <source>
        <dbReference type="SAM" id="SignalP"/>
    </source>
</evidence>
<feature type="region of interest" description="Disordered" evidence="1">
    <location>
        <begin position="476"/>
        <end position="504"/>
    </location>
</feature>
<dbReference type="Gene3D" id="3.90.226.10">
    <property type="entry name" value="2-enoyl-CoA Hydratase, Chain A, domain 1"/>
    <property type="match status" value="1"/>
</dbReference>
<dbReference type="PANTHER" id="PTHR32060">
    <property type="entry name" value="TAIL-SPECIFIC PROTEASE"/>
    <property type="match status" value="1"/>
</dbReference>
<sequence length="504" mass="52827">MRLRLMVGMLWVVGCAFAPVGAAESVAANRADSNRPDPVQASQSQSTAKAVATASAAWNIHSASGNYQGQGEGDPTDAKGASLRLIGPAQAKAGESGAASIRIDAAPLRGRRLRLSARLTVDAAPKGALLWIRADGADKKVLGFINSQRDPVAGEHASAARELLLDVPDAAEQLLFGLVLLEGGQAAATELRLVDEGRSATAQDVFDFAIEAIKDRALHRDRIDWGKTDVELRARLAAGSGASAAYPVLRELIGRLGDGHSFLMPPQATRDRAGTAKKTFEPVVKTLTGEIGYVAVPGFSGGDDAGRDAFARGIVERIAALAPSASAGWIVDLRGNSGGTMWPMLAGLRPLLGAGEIGGNVSAPGQPMRRWRPEQLMPNAATWPQPDLRAAKVAVLIGPRTSSSGEAVAIAFSGRARTRSFGQPSDGRSTSNETIALPDGGALLLTTAVFADRSGKLFGGRIAPDVAVRPATANPMRPIRRSRRRRRGWPPTNPARADAAVTRR</sequence>
<evidence type="ECO:0000313" key="5">
    <source>
        <dbReference type="Proteomes" id="UP000023435"/>
    </source>
</evidence>
<organism evidence="4 5">
    <name type="scientific">Lysobacter capsici AZ78</name>
    <dbReference type="NCBI Taxonomy" id="1444315"/>
    <lineage>
        <taxon>Bacteria</taxon>
        <taxon>Pseudomonadati</taxon>
        <taxon>Pseudomonadota</taxon>
        <taxon>Gammaproteobacteria</taxon>
        <taxon>Lysobacterales</taxon>
        <taxon>Lysobacteraceae</taxon>
        <taxon>Lysobacter</taxon>
    </lineage>
</organism>
<evidence type="ECO:0000256" key="1">
    <source>
        <dbReference type="SAM" id="MobiDB-lite"/>
    </source>
</evidence>
<dbReference type="GO" id="GO:0004175">
    <property type="term" value="F:endopeptidase activity"/>
    <property type="evidence" value="ECO:0007669"/>
    <property type="project" value="TreeGrafter"/>
</dbReference>
<evidence type="ECO:0000313" key="4">
    <source>
        <dbReference type="EMBL" id="KWS04715.1"/>
    </source>
</evidence>
<dbReference type="GO" id="GO:0007165">
    <property type="term" value="P:signal transduction"/>
    <property type="evidence" value="ECO:0007669"/>
    <property type="project" value="TreeGrafter"/>
</dbReference>
<accession>A0A120AGK0</accession>
<dbReference type="InterPro" id="IPR005151">
    <property type="entry name" value="Tail-specific_protease"/>
</dbReference>
<keyword evidence="5" id="KW-1185">Reference proteome</keyword>
<protein>
    <submittedName>
        <fullName evidence="4">Nisin-resistance protein</fullName>
    </submittedName>
</protein>
<dbReference type="RefSeq" id="WP_051547497.1">
    <property type="nucleotide sequence ID" value="NZ_JAJA02000001.1"/>
</dbReference>
<dbReference type="EMBL" id="JAJA02000001">
    <property type="protein sequence ID" value="KWS04715.1"/>
    <property type="molecule type" value="Genomic_DNA"/>
</dbReference>
<feature type="signal peptide" evidence="2">
    <location>
        <begin position="1"/>
        <end position="18"/>
    </location>
</feature>